<dbReference type="VEuPathDB" id="TriTrypDB:TcCL_Unassigned00862"/>
<proteinExistence type="evidence at transcript level"/>
<organism evidence="1">
    <name type="scientific">Trypanosoma cruzi</name>
    <dbReference type="NCBI Taxonomy" id="5693"/>
    <lineage>
        <taxon>Eukaryota</taxon>
        <taxon>Discoba</taxon>
        <taxon>Euglenozoa</taxon>
        <taxon>Kinetoplastea</taxon>
        <taxon>Metakinetoplastina</taxon>
        <taxon>Trypanosomatida</taxon>
        <taxon>Trypanosomatidae</taxon>
        <taxon>Trypanosoma</taxon>
        <taxon>Schizotrypanum</taxon>
    </lineage>
</organism>
<sequence length="116" mass="12822">MLATHGRGRRVQGAVGAVFSFEEGKRGKTRRAPLTSQNARKKKTVKSIAASCGADPDILHERNSTALLKEGDGVVYSAVPKYKQSRLGVLLQHPLYSPHVVCCRFVCCVRLRRGWM</sequence>
<reference evidence="1" key="1">
    <citation type="journal article" date="2004" name="Infect. Immun.">
        <title>Utility of the Trypanosoma cruzi sequence database for identification of potential vaccine candidates by in silico and in vitro screening.</title>
        <authorList>
            <person name="Bhatia V."/>
            <person name="Sinha M."/>
            <person name="Luxon B."/>
            <person name="Garg N."/>
        </authorList>
    </citation>
    <scope>NUCLEOTIDE SEQUENCE</scope>
    <source>
        <strain evidence="1">CL Brenner</strain>
    </source>
</reference>
<accession>Q5XXD4</accession>
<evidence type="ECO:0000313" key="1">
    <source>
        <dbReference type="EMBL" id="AAU47270.1"/>
    </source>
</evidence>
<name>Q5XXD4_TRYCR</name>
<protein>
    <submittedName>
        <fullName evidence="1">Protein G7</fullName>
    </submittedName>
</protein>
<dbReference type="EMBL" id="AY727919">
    <property type="protein sequence ID" value="AAU47270.1"/>
    <property type="molecule type" value="mRNA"/>
</dbReference>
<dbReference type="AlphaFoldDB" id="Q5XXD4"/>